<name>A0A0N8GPC6_9CHLR</name>
<evidence type="ECO:0000313" key="12">
    <source>
        <dbReference type="Proteomes" id="UP000050417"/>
    </source>
</evidence>
<comment type="similarity">
    <text evidence="2 10">Belongs to the MscL family.</text>
</comment>
<sequence>MWAELKKFLLRGNVVDLAVGVIIGGAFGGIVNSLVNDVIMPPVGLLLGKVDFKDLYLLLKSGEPAAPYATLADAQEAGAVTLNYGVFLNSVISFLIVGLAVFLLVRAVNHLVEKEEPAAPAEPSEKTCPFCATAIPVEAVRCPHCTSDLSE</sequence>
<dbReference type="NCBIfam" id="NF001843">
    <property type="entry name" value="PRK00567.1-4"/>
    <property type="match status" value="1"/>
</dbReference>
<dbReference type="SUPFAM" id="SSF81330">
    <property type="entry name" value="Gated mechanosensitive channel"/>
    <property type="match status" value="1"/>
</dbReference>
<keyword evidence="7 10" id="KW-0406">Ion transport</keyword>
<evidence type="ECO:0000256" key="7">
    <source>
        <dbReference type="ARBA" id="ARBA00023065"/>
    </source>
</evidence>
<keyword evidence="6 10" id="KW-1133">Transmembrane helix</keyword>
<evidence type="ECO:0000313" key="11">
    <source>
        <dbReference type="EMBL" id="KPL80522.1"/>
    </source>
</evidence>
<keyword evidence="12" id="KW-1185">Reference proteome</keyword>
<evidence type="ECO:0000256" key="10">
    <source>
        <dbReference type="HAMAP-Rule" id="MF_00115"/>
    </source>
</evidence>
<keyword evidence="8 10" id="KW-0472">Membrane</keyword>
<dbReference type="AlphaFoldDB" id="A0A0N8GPC6"/>
<comment type="subunit">
    <text evidence="10">Homopentamer.</text>
</comment>
<keyword evidence="3 10" id="KW-0813">Transport</keyword>
<keyword evidence="9 10" id="KW-0407">Ion channel</keyword>
<dbReference type="PRINTS" id="PR01264">
    <property type="entry name" value="MECHCHANNEL"/>
</dbReference>
<comment type="caution">
    <text evidence="11">The sequence shown here is derived from an EMBL/GenBank/DDBJ whole genome shotgun (WGS) entry which is preliminary data.</text>
</comment>
<dbReference type="InterPro" id="IPR001185">
    <property type="entry name" value="MS_channel"/>
</dbReference>
<dbReference type="NCBIfam" id="TIGR00220">
    <property type="entry name" value="mscL"/>
    <property type="match status" value="1"/>
</dbReference>
<evidence type="ECO:0000256" key="4">
    <source>
        <dbReference type="ARBA" id="ARBA00022475"/>
    </source>
</evidence>
<accession>A0A0N8GPC6</accession>
<reference evidence="11 12" key="1">
    <citation type="submission" date="2015-07" db="EMBL/GenBank/DDBJ databases">
        <title>Genome sequence of Ornatilinea apprima DSM 23815.</title>
        <authorList>
            <person name="Hemp J."/>
            <person name="Ward L.M."/>
            <person name="Pace L.A."/>
            <person name="Fischer W.W."/>
        </authorList>
    </citation>
    <scope>NUCLEOTIDE SEQUENCE [LARGE SCALE GENOMIC DNA]</scope>
    <source>
        <strain evidence="11 12">P3M-1</strain>
    </source>
</reference>
<proteinExistence type="inferred from homology"/>
<protein>
    <recommendedName>
        <fullName evidence="10">Large-conductance mechanosensitive channel</fullName>
    </recommendedName>
</protein>
<dbReference type="PANTHER" id="PTHR30266:SF2">
    <property type="entry name" value="LARGE-CONDUCTANCE MECHANOSENSITIVE CHANNEL"/>
    <property type="match status" value="1"/>
</dbReference>
<dbReference type="RefSeq" id="WP_075061165.1">
    <property type="nucleotide sequence ID" value="NZ_LGCL01000004.1"/>
</dbReference>
<keyword evidence="5 10" id="KW-0812">Transmembrane</keyword>
<organism evidence="11 12">
    <name type="scientific">Ornatilinea apprima</name>
    <dbReference type="NCBI Taxonomy" id="1134406"/>
    <lineage>
        <taxon>Bacteria</taxon>
        <taxon>Bacillati</taxon>
        <taxon>Chloroflexota</taxon>
        <taxon>Anaerolineae</taxon>
        <taxon>Anaerolineales</taxon>
        <taxon>Anaerolineaceae</taxon>
        <taxon>Ornatilinea</taxon>
    </lineage>
</organism>
<dbReference type="OrthoDB" id="9810350at2"/>
<dbReference type="PROSITE" id="PS01327">
    <property type="entry name" value="MSCL"/>
    <property type="match status" value="1"/>
</dbReference>
<evidence type="ECO:0000256" key="5">
    <source>
        <dbReference type="ARBA" id="ARBA00022692"/>
    </source>
</evidence>
<evidence type="ECO:0000256" key="9">
    <source>
        <dbReference type="ARBA" id="ARBA00023303"/>
    </source>
</evidence>
<dbReference type="InterPro" id="IPR019823">
    <property type="entry name" value="Mechanosensitive_channel_CS"/>
</dbReference>
<dbReference type="HAMAP" id="MF_00115">
    <property type="entry name" value="MscL"/>
    <property type="match status" value="1"/>
</dbReference>
<evidence type="ECO:0000256" key="1">
    <source>
        <dbReference type="ARBA" id="ARBA00004651"/>
    </source>
</evidence>
<evidence type="ECO:0000256" key="3">
    <source>
        <dbReference type="ARBA" id="ARBA00022448"/>
    </source>
</evidence>
<dbReference type="Proteomes" id="UP000050417">
    <property type="component" value="Unassembled WGS sequence"/>
</dbReference>
<dbReference type="PATRIC" id="fig|1134406.4.peg.1021"/>
<dbReference type="STRING" id="1134406.ADN00_01350"/>
<dbReference type="PANTHER" id="PTHR30266">
    <property type="entry name" value="MECHANOSENSITIVE CHANNEL MSCL"/>
    <property type="match status" value="1"/>
</dbReference>
<comment type="subcellular location">
    <subcellularLocation>
        <location evidence="1 10">Cell membrane</location>
        <topology evidence="1 10">Multi-pass membrane protein</topology>
    </subcellularLocation>
</comment>
<dbReference type="Pfam" id="PF01741">
    <property type="entry name" value="MscL"/>
    <property type="match status" value="1"/>
</dbReference>
<feature type="transmembrane region" description="Helical" evidence="10">
    <location>
        <begin position="86"/>
        <end position="105"/>
    </location>
</feature>
<keyword evidence="4 10" id="KW-1003">Cell membrane</keyword>
<dbReference type="GO" id="GO:0005886">
    <property type="term" value="C:plasma membrane"/>
    <property type="evidence" value="ECO:0007669"/>
    <property type="project" value="UniProtKB-SubCell"/>
</dbReference>
<dbReference type="InterPro" id="IPR037673">
    <property type="entry name" value="MSC/AndL"/>
</dbReference>
<dbReference type="EMBL" id="LGCL01000004">
    <property type="protein sequence ID" value="KPL80522.1"/>
    <property type="molecule type" value="Genomic_DNA"/>
</dbReference>
<evidence type="ECO:0000256" key="6">
    <source>
        <dbReference type="ARBA" id="ARBA00022989"/>
    </source>
</evidence>
<evidence type="ECO:0000256" key="2">
    <source>
        <dbReference type="ARBA" id="ARBA00007254"/>
    </source>
</evidence>
<gene>
    <name evidence="10" type="primary">mscL</name>
    <name evidence="11" type="ORF">ADN00_01350</name>
</gene>
<dbReference type="InterPro" id="IPR036019">
    <property type="entry name" value="MscL_channel"/>
</dbReference>
<dbReference type="GO" id="GO:0008381">
    <property type="term" value="F:mechanosensitive monoatomic ion channel activity"/>
    <property type="evidence" value="ECO:0007669"/>
    <property type="project" value="UniProtKB-UniRule"/>
</dbReference>
<comment type="function">
    <text evidence="10">Channel that opens in response to stretch forces in the membrane lipid bilayer. May participate in the regulation of osmotic pressure changes within the cell.</text>
</comment>
<feature type="transmembrane region" description="Helical" evidence="10">
    <location>
        <begin position="12"/>
        <end position="35"/>
    </location>
</feature>
<dbReference type="Gene3D" id="1.10.1200.120">
    <property type="entry name" value="Large-conductance mechanosensitive channel, MscL, domain 1"/>
    <property type="match status" value="1"/>
</dbReference>
<evidence type="ECO:0000256" key="8">
    <source>
        <dbReference type="ARBA" id="ARBA00023136"/>
    </source>
</evidence>